<dbReference type="PANTHER" id="PTHR34137">
    <property type="entry name" value="EXODEOXYRIBONUCLEASE 7 SMALL SUBUNIT"/>
    <property type="match status" value="1"/>
</dbReference>
<dbReference type="EC" id="3.1.11.6" evidence="6"/>
<evidence type="ECO:0000256" key="2">
    <source>
        <dbReference type="ARBA" id="ARBA00022490"/>
    </source>
</evidence>
<comment type="function">
    <text evidence="6">Bidirectionally degrades single-stranded DNA into large acid-insoluble oligonucleotides, which are then degraded further into small acid-soluble oligonucleotides.</text>
</comment>
<comment type="subunit">
    <text evidence="6">Heterooligomer composed of large and small subunits.</text>
</comment>
<dbReference type="InterPro" id="IPR037004">
    <property type="entry name" value="Exonuc_VII_ssu_sf"/>
</dbReference>
<keyword evidence="4 6" id="KW-0378">Hydrolase</keyword>
<evidence type="ECO:0000256" key="6">
    <source>
        <dbReference type="HAMAP-Rule" id="MF_00337"/>
    </source>
</evidence>
<dbReference type="Gene3D" id="1.10.287.1040">
    <property type="entry name" value="Exonuclease VII, small subunit"/>
    <property type="match status" value="1"/>
</dbReference>
<sequence length="104" mass="11276">MTESTDATTPRSPAEPEDFAATITRLEGIVERLESGELSLEAALGAFEQGIHLARDAQSRLDQAELKVRALSEDDQGRLKVAPFDAALPSEQAKDDGLEETPPW</sequence>
<feature type="region of interest" description="Disordered" evidence="7">
    <location>
        <begin position="81"/>
        <end position="104"/>
    </location>
</feature>
<keyword evidence="5 6" id="KW-0269">Exonuclease</keyword>
<keyword evidence="3 6" id="KW-0540">Nuclease</keyword>
<evidence type="ECO:0000313" key="9">
    <source>
        <dbReference type="Proteomes" id="UP001165542"/>
    </source>
</evidence>
<name>A0ABT2E8V1_9GAMM</name>
<dbReference type="InterPro" id="IPR003761">
    <property type="entry name" value="Exonuc_VII_S"/>
</dbReference>
<proteinExistence type="inferred from homology"/>
<evidence type="ECO:0000313" key="8">
    <source>
        <dbReference type="EMBL" id="MCS2607994.1"/>
    </source>
</evidence>
<evidence type="ECO:0000256" key="7">
    <source>
        <dbReference type="SAM" id="MobiDB-lite"/>
    </source>
</evidence>
<comment type="subcellular location">
    <subcellularLocation>
        <location evidence="6">Cytoplasm</location>
    </subcellularLocation>
</comment>
<dbReference type="HAMAP" id="MF_00337">
    <property type="entry name" value="Exonuc_7_S"/>
    <property type="match status" value="1"/>
</dbReference>
<comment type="catalytic activity">
    <reaction evidence="6">
        <text>Exonucleolytic cleavage in either 5'- to 3'- or 3'- to 5'-direction to yield nucleoside 5'-phosphates.</text>
        <dbReference type="EC" id="3.1.11.6"/>
    </reaction>
</comment>
<evidence type="ECO:0000256" key="4">
    <source>
        <dbReference type="ARBA" id="ARBA00022801"/>
    </source>
</evidence>
<dbReference type="NCBIfam" id="TIGR01280">
    <property type="entry name" value="xseB"/>
    <property type="match status" value="1"/>
</dbReference>
<evidence type="ECO:0000256" key="5">
    <source>
        <dbReference type="ARBA" id="ARBA00022839"/>
    </source>
</evidence>
<comment type="caution">
    <text evidence="8">The sequence shown here is derived from an EMBL/GenBank/DDBJ whole genome shotgun (WGS) entry which is preliminary data.</text>
</comment>
<evidence type="ECO:0000256" key="3">
    <source>
        <dbReference type="ARBA" id="ARBA00022722"/>
    </source>
</evidence>
<dbReference type="EMBL" id="JAJISC010000001">
    <property type="protein sequence ID" value="MCS2607994.1"/>
    <property type="molecule type" value="Genomic_DNA"/>
</dbReference>
<dbReference type="Proteomes" id="UP001165542">
    <property type="component" value="Unassembled WGS sequence"/>
</dbReference>
<dbReference type="GO" id="GO:0008855">
    <property type="term" value="F:exodeoxyribonuclease VII activity"/>
    <property type="evidence" value="ECO:0007669"/>
    <property type="project" value="UniProtKB-EC"/>
</dbReference>
<keyword evidence="2 6" id="KW-0963">Cytoplasm</keyword>
<gene>
    <name evidence="6" type="primary">xseB</name>
    <name evidence="8" type="ORF">LLY24_01485</name>
</gene>
<protein>
    <recommendedName>
        <fullName evidence="6">Exodeoxyribonuclease 7 small subunit</fullName>
        <ecNumber evidence="6">3.1.11.6</ecNumber>
    </recommendedName>
    <alternativeName>
        <fullName evidence="6">Exodeoxyribonuclease VII small subunit</fullName>
        <shortName evidence="6">Exonuclease VII small subunit</shortName>
    </alternativeName>
</protein>
<dbReference type="SUPFAM" id="SSF116842">
    <property type="entry name" value="XseB-like"/>
    <property type="match status" value="1"/>
</dbReference>
<dbReference type="Pfam" id="PF02609">
    <property type="entry name" value="Exonuc_VII_S"/>
    <property type="match status" value="1"/>
</dbReference>
<organism evidence="8 9">
    <name type="scientific">Halomonas dongshanensis</name>
    <dbReference type="NCBI Taxonomy" id="2890835"/>
    <lineage>
        <taxon>Bacteria</taxon>
        <taxon>Pseudomonadati</taxon>
        <taxon>Pseudomonadota</taxon>
        <taxon>Gammaproteobacteria</taxon>
        <taxon>Oceanospirillales</taxon>
        <taxon>Halomonadaceae</taxon>
        <taxon>Halomonas</taxon>
    </lineage>
</organism>
<accession>A0ABT2E8V1</accession>
<dbReference type="NCBIfam" id="NF002140">
    <property type="entry name" value="PRK00977.1-4"/>
    <property type="match status" value="1"/>
</dbReference>
<comment type="similarity">
    <text evidence="1 6">Belongs to the XseB family.</text>
</comment>
<dbReference type="RefSeq" id="WP_259034493.1">
    <property type="nucleotide sequence ID" value="NZ_JAJISC010000001.1"/>
</dbReference>
<reference evidence="8" key="1">
    <citation type="submission" date="2021-11" db="EMBL/GenBank/DDBJ databases">
        <title>Halomonas sp., isolated from a coastal aquaculture zone in Dongshan Bay.</title>
        <authorList>
            <person name="Lin W."/>
        </authorList>
    </citation>
    <scope>NUCLEOTIDE SEQUENCE</scope>
    <source>
        <strain evidence="8">Yzlin-01</strain>
    </source>
</reference>
<dbReference type="PANTHER" id="PTHR34137:SF1">
    <property type="entry name" value="EXODEOXYRIBONUCLEASE 7 SMALL SUBUNIT"/>
    <property type="match status" value="1"/>
</dbReference>
<keyword evidence="9" id="KW-1185">Reference proteome</keyword>
<evidence type="ECO:0000256" key="1">
    <source>
        <dbReference type="ARBA" id="ARBA00009998"/>
    </source>
</evidence>